<evidence type="ECO:0000256" key="1">
    <source>
        <dbReference type="SAM" id="Phobius"/>
    </source>
</evidence>
<dbReference type="Proteomes" id="UP000273022">
    <property type="component" value="Unassembled WGS sequence"/>
</dbReference>
<reference evidence="2 3" key="1">
    <citation type="submission" date="2018-09" db="EMBL/GenBank/DDBJ databases">
        <title>Phylogeny of the Shewanellaceae, and recommendation for two new genera, Pseudoshewanella and Parashewanella.</title>
        <authorList>
            <person name="Wang G."/>
        </authorList>
    </citation>
    <scope>NUCLEOTIDE SEQUENCE [LARGE SCALE GENOMIC DNA]</scope>
    <source>
        <strain evidence="2 3">KCTC 22492</strain>
    </source>
</reference>
<keyword evidence="1" id="KW-0812">Transmembrane</keyword>
<gene>
    <name evidence="2" type="ORF">D5R81_12470</name>
</gene>
<name>A0A3A6TNM7_9GAMM</name>
<keyword evidence="3" id="KW-1185">Reference proteome</keyword>
<keyword evidence="1" id="KW-1133">Transmembrane helix</keyword>
<dbReference type="EMBL" id="QYYH01000075">
    <property type="protein sequence ID" value="RJY12425.1"/>
    <property type="molecule type" value="Genomic_DNA"/>
</dbReference>
<evidence type="ECO:0000313" key="3">
    <source>
        <dbReference type="Proteomes" id="UP000273022"/>
    </source>
</evidence>
<evidence type="ECO:0000313" key="2">
    <source>
        <dbReference type="EMBL" id="RJY12425.1"/>
    </source>
</evidence>
<sequence length="64" mass="7716">MFIIILIHYVFILFNSVLFCQNWNEFAFQLFMLVELWIILEAVDFSGLNFMLFEHLSVQPRNIS</sequence>
<organism evidence="2 3">
    <name type="scientific">Parashewanella spongiae</name>
    <dbReference type="NCBI Taxonomy" id="342950"/>
    <lineage>
        <taxon>Bacteria</taxon>
        <taxon>Pseudomonadati</taxon>
        <taxon>Pseudomonadota</taxon>
        <taxon>Gammaproteobacteria</taxon>
        <taxon>Alteromonadales</taxon>
        <taxon>Shewanellaceae</taxon>
        <taxon>Parashewanella</taxon>
    </lineage>
</organism>
<comment type="caution">
    <text evidence="2">The sequence shown here is derived from an EMBL/GenBank/DDBJ whole genome shotgun (WGS) entry which is preliminary data.</text>
</comment>
<dbReference type="AlphaFoldDB" id="A0A3A6TNM7"/>
<protein>
    <submittedName>
        <fullName evidence="2">Uncharacterized protein</fullName>
    </submittedName>
</protein>
<keyword evidence="1" id="KW-0472">Membrane</keyword>
<feature type="transmembrane region" description="Helical" evidence="1">
    <location>
        <begin position="30"/>
        <end position="53"/>
    </location>
</feature>
<proteinExistence type="predicted"/>
<accession>A0A3A6TNM7</accession>